<feature type="compositionally biased region" description="Low complexity" evidence="1">
    <location>
        <begin position="846"/>
        <end position="855"/>
    </location>
</feature>
<dbReference type="EMBL" id="CWKI01000001">
    <property type="protein sequence ID" value="CTR04216.1"/>
    <property type="molecule type" value="Genomic_DNA"/>
</dbReference>
<feature type="compositionally biased region" description="Pro residues" evidence="1">
    <location>
        <begin position="797"/>
        <end position="823"/>
    </location>
</feature>
<feature type="region of interest" description="Disordered" evidence="1">
    <location>
        <begin position="1174"/>
        <end position="1204"/>
    </location>
</feature>
<feature type="region of interest" description="Disordered" evidence="1">
    <location>
        <begin position="1011"/>
        <end position="1057"/>
    </location>
</feature>
<feature type="compositionally biased region" description="Polar residues" evidence="1">
    <location>
        <begin position="315"/>
        <end position="326"/>
    </location>
</feature>
<feature type="compositionally biased region" description="Polar residues" evidence="1">
    <location>
        <begin position="152"/>
        <end position="176"/>
    </location>
</feature>
<keyword evidence="4" id="KW-1185">Reference proteome</keyword>
<proteinExistence type="predicted"/>
<organism evidence="2 4">
    <name type="scientific">Rhodotorula toruloides</name>
    <name type="common">Yeast</name>
    <name type="synonym">Rhodosporidium toruloides</name>
    <dbReference type="NCBI Taxonomy" id="5286"/>
    <lineage>
        <taxon>Eukaryota</taxon>
        <taxon>Fungi</taxon>
        <taxon>Dikarya</taxon>
        <taxon>Basidiomycota</taxon>
        <taxon>Pucciniomycotina</taxon>
        <taxon>Microbotryomycetes</taxon>
        <taxon>Sporidiobolales</taxon>
        <taxon>Sporidiobolaceae</taxon>
        <taxon>Rhodotorula</taxon>
    </lineage>
</organism>
<feature type="compositionally biased region" description="Basic and acidic residues" evidence="1">
    <location>
        <begin position="78"/>
        <end position="102"/>
    </location>
</feature>
<feature type="compositionally biased region" description="Low complexity" evidence="1">
    <location>
        <begin position="889"/>
        <end position="918"/>
    </location>
</feature>
<evidence type="ECO:0000313" key="4">
    <source>
        <dbReference type="Proteomes" id="UP000199069"/>
    </source>
</evidence>
<evidence type="ECO:0000313" key="5">
    <source>
        <dbReference type="Proteomes" id="UP000239560"/>
    </source>
</evidence>
<name>A0A0K3CAP0_RHOTO</name>
<dbReference type="OMA" id="AHRECEL"/>
<accession>A0A0K3CAP0</accession>
<evidence type="ECO:0000313" key="2">
    <source>
        <dbReference type="EMBL" id="CTR04216.1"/>
    </source>
</evidence>
<feature type="compositionally biased region" description="Pro residues" evidence="1">
    <location>
        <begin position="862"/>
        <end position="881"/>
    </location>
</feature>
<dbReference type="OrthoDB" id="2529874at2759"/>
<feature type="compositionally biased region" description="Low complexity" evidence="1">
    <location>
        <begin position="594"/>
        <end position="616"/>
    </location>
</feature>
<feature type="region of interest" description="Disordered" evidence="1">
    <location>
        <begin position="1"/>
        <end position="290"/>
    </location>
</feature>
<sequence length="1204" mass="121724">MKAGAIGRAPERRQVQPGGRVLPGMFASASSSSPQLSSSAPASKPAATPSAVMSRWGSGEASGNGRFSGSPGGNGSSRLDRLTRARDEGLSGRELAGEDRPQPKSLASSDSIARARRLGLNRRARTPSPEPEVSEEEYERSPSPPPVRRPRAQSTSASAFTRTRPQSRAGSRSPPLTQHRRRASSPPPVAPASRIPSPPPARESPARESTPPSQTAPEQPAQGFLGSLWGRASQLVSGATGAAQANGVKEITPARKDSVTSDMPVPESHVTPFEAAPRGAEEENRKPTRPLVVPPLVAAALAPHEAASVQPALLRTQSAPNPTVSPITYHRPTSLHARDSQRSSSSRFRSQPTPFDWLDPHGDLPLEPYLFLRTAAEKATRRGGAGRAARAPRPVFATAADQAHPSNAYATTAVAGGMAGAASAGLLASSFSTPNHAAATPLHPQAAFAPPPLVPPHFVSTPPPAFAPAAPAAPMVAPPPPPHQPTTAPPNAPLTAAPQPQPTSGPPAPQLYAPAVAAAMSAAPPVPMPAATSFAPPVPPPLVAPAWQPASQVAQPAPAELRPTAEAATESLPAYEAPAEGRSHEVATSTTGPAAGRMAANGTAAGEGEPAEPALPRSGAGPDSLPTFPAPASTAAPPFSYPTALPTSIAPTSFASYGPPILPSSSPHPPQAVPQIAAAPSTLQPLVPPASLSSSAAPVAAPAAVSLPPPATMPTVLAAPAPPSAATAAPAAVQGGAPPGGPALPTLPSLSRLFPGATPPTQPPASSTPSTSKAATAPSPMAAASTAAVPSQSADLPPMPKPRPIPQTPPPQPPVSPLLPPSSFPRTAQQPVPSSLGAPHPPVPAPFALAPAVIPQLRSEPAPLPPSVPPLLPPPLPPKPPGYAARLGASTPVPSSDAAAPVASLPAVPGASPAAADSTASRETSKGADFLDTVSLASSTPLPPSPAPPSYETLQPPSSPPILADSSKSLLVPISTDPPRSNVTDGAAESASRGETSLQVASIVVKPPTPIVPRPSLFAQESIPSESLEPAVEGESNGAAQEVEEVEPTPALQPLELGWSLPDLGSLAFSPVATSAPWDVASVALAEGSAAAPNDKVVDPLPPPEMVDSPDDEDAEGEPDPLDEAFDAVTAFASSFAQADLARAAQDPNHTERIERWLQRQGIERRPLSVVQAASSADEARSQIGSSQASLAPGIYRPQTAPPA</sequence>
<evidence type="ECO:0000313" key="3">
    <source>
        <dbReference type="EMBL" id="PRQ77383.1"/>
    </source>
</evidence>
<feature type="compositionally biased region" description="Pro residues" evidence="1">
    <location>
        <begin position="185"/>
        <end position="202"/>
    </location>
</feature>
<dbReference type="EMBL" id="LCTV02000001">
    <property type="protein sequence ID" value="PRQ77383.1"/>
    <property type="molecule type" value="Genomic_DNA"/>
</dbReference>
<feature type="compositionally biased region" description="Low complexity" evidence="1">
    <location>
        <begin position="27"/>
        <end position="51"/>
    </location>
</feature>
<feature type="compositionally biased region" description="Acidic residues" evidence="1">
    <location>
        <begin position="1108"/>
        <end position="1122"/>
    </location>
</feature>
<feature type="region of interest" description="Disordered" evidence="1">
    <location>
        <begin position="305"/>
        <end position="359"/>
    </location>
</feature>
<reference evidence="3 5" key="2">
    <citation type="journal article" date="2018" name="Elife">
        <title>Functional genomics of lipid metabolism in the oleaginous yeast Rhodosporidium toruloides.</title>
        <authorList>
            <person name="Coradetti S.T."/>
            <person name="Pinel D."/>
            <person name="Geiselman G."/>
            <person name="Ito M."/>
            <person name="Mondo S."/>
            <person name="Reilly M.C."/>
            <person name="Cheng Y.F."/>
            <person name="Bauer S."/>
            <person name="Grigoriev I."/>
            <person name="Gladden J.M."/>
            <person name="Simmons B.A."/>
            <person name="Brem R."/>
            <person name="Arkin A.P."/>
            <person name="Skerker J.M."/>
        </authorList>
    </citation>
    <scope>NUCLEOTIDE SEQUENCE [LARGE SCALE GENOMIC DNA]</scope>
    <source>
        <strain evidence="3 5">NBRC 0880</strain>
    </source>
</reference>
<feature type="region of interest" description="Disordered" evidence="1">
    <location>
        <begin position="470"/>
        <end position="510"/>
    </location>
</feature>
<feature type="region of interest" description="Disordered" evidence="1">
    <location>
        <begin position="575"/>
        <end position="633"/>
    </location>
</feature>
<feature type="compositionally biased region" description="Pro residues" evidence="1">
    <location>
        <begin position="499"/>
        <end position="509"/>
    </location>
</feature>
<evidence type="ECO:0000256" key="1">
    <source>
        <dbReference type="SAM" id="MobiDB-lite"/>
    </source>
</evidence>
<dbReference type="Proteomes" id="UP000239560">
    <property type="component" value="Unassembled WGS sequence"/>
</dbReference>
<feature type="compositionally biased region" description="Basic residues" evidence="1">
    <location>
        <begin position="114"/>
        <end position="125"/>
    </location>
</feature>
<gene>
    <name evidence="2" type="primary">FGENESH: predicted gene_1.77</name>
    <name evidence="3" type="ORF">AAT19DRAFT_8451</name>
    <name evidence="2" type="ORF">BN2166_0000770</name>
</gene>
<feature type="region of interest" description="Disordered" evidence="1">
    <location>
        <begin position="1089"/>
        <end position="1122"/>
    </location>
</feature>
<feature type="region of interest" description="Disordered" evidence="1">
    <location>
        <begin position="729"/>
        <end position="999"/>
    </location>
</feature>
<feature type="compositionally biased region" description="Low complexity" evidence="1">
    <location>
        <begin position="764"/>
        <end position="796"/>
    </location>
</feature>
<reference evidence="2 4" key="1">
    <citation type="submission" date="2015-07" db="EMBL/GenBank/DDBJ databases">
        <authorList>
            <person name="Cajimat M.N.B."/>
            <person name="Milazzo M.L."/>
            <person name="Fulhorst C.F."/>
        </authorList>
    </citation>
    <scope>NUCLEOTIDE SEQUENCE [LARGE SCALE GENOMIC DNA]</scope>
    <source>
        <strain evidence="2">Single colony</strain>
    </source>
</reference>
<protein>
    <submittedName>
        <fullName evidence="2">BY PROTMAP: gi|342320621|gb|EGU12560.1| Plus agglutinin [Rhodotorula glutinis ATCC 204091]</fullName>
    </submittedName>
</protein>
<dbReference type="Proteomes" id="UP000199069">
    <property type="component" value="Unassembled WGS sequence"/>
</dbReference>
<dbReference type="AlphaFoldDB" id="A0A0K3CAP0"/>
<feature type="compositionally biased region" description="Pro residues" evidence="1">
    <location>
        <begin position="476"/>
        <end position="492"/>
    </location>
</feature>